<organism evidence="4 5">
    <name type="scientific">Zoogloea dura</name>
    <dbReference type="NCBI Taxonomy" id="2728840"/>
    <lineage>
        <taxon>Bacteria</taxon>
        <taxon>Pseudomonadati</taxon>
        <taxon>Pseudomonadota</taxon>
        <taxon>Betaproteobacteria</taxon>
        <taxon>Rhodocyclales</taxon>
        <taxon>Zoogloeaceae</taxon>
        <taxon>Zoogloea</taxon>
    </lineage>
</organism>
<name>A0A848G462_9RHOO</name>
<evidence type="ECO:0000313" key="4">
    <source>
        <dbReference type="EMBL" id="NML27018.1"/>
    </source>
</evidence>
<keyword evidence="5" id="KW-1185">Reference proteome</keyword>
<dbReference type="GO" id="GO:0003723">
    <property type="term" value="F:RNA binding"/>
    <property type="evidence" value="ECO:0007669"/>
    <property type="project" value="InterPro"/>
</dbReference>
<protein>
    <submittedName>
        <fullName evidence="4">Ribonuclease</fullName>
    </submittedName>
</protein>
<evidence type="ECO:0000313" key="5">
    <source>
        <dbReference type="Proteomes" id="UP000580043"/>
    </source>
</evidence>
<dbReference type="AlphaFoldDB" id="A0A848G462"/>
<keyword evidence="2" id="KW-0378">Hydrolase</keyword>
<keyword evidence="1" id="KW-0540">Nuclease</keyword>
<dbReference type="Pfam" id="PF00545">
    <property type="entry name" value="Ribonuclease"/>
    <property type="match status" value="1"/>
</dbReference>
<gene>
    <name evidence="4" type="ORF">HHL15_14785</name>
</gene>
<dbReference type="EMBL" id="JABBGA010000011">
    <property type="protein sequence ID" value="NML27018.1"/>
    <property type="molecule type" value="Genomic_DNA"/>
</dbReference>
<comment type="caution">
    <text evidence="4">The sequence shown here is derived from an EMBL/GenBank/DDBJ whole genome shotgun (WGS) entry which is preliminary data.</text>
</comment>
<evidence type="ECO:0000256" key="3">
    <source>
        <dbReference type="SAM" id="SignalP"/>
    </source>
</evidence>
<dbReference type="Proteomes" id="UP000580043">
    <property type="component" value="Unassembled WGS sequence"/>
</dbReference>
<dbReference type="Gene3D" id="3.10.450.30">
    <property type="entry name" value="Microbial ribonucleases"/>
    <property type="match status" value="1"/>
</dbReference>
<evidence type="ECO:0000256" key="1">
    <source>
        <dbReference type="ARBA" id="ARBA00022722"/>
    </source>
</evidence>
<feature type="signal peptide" evidence="3">
    <location>
        <begin position="1"/>
        <end position="20"/>
    </location>
</feature>
<dbReference type="InterPro" id="IPR000026">
    <property type="entry name" value="N1-like"/>
</dbReference>
<dbReference type="InterPro" id="IPR016191">
    <property type="entry name" value="Ribonuclease/ribotoxin"/>
</dbReference>
<dbReference type="GO" id="GO:0004521">
    <property type="term" value="F:RNA endonuclease activity"/>
    <property type="evidence" value="ECO:0007669"/>
    <property type="project" value="InterPro"/>
</dbReference>
<proteinExistence type="predicted"/>
<feature type="chain" id="PRO_5032278017" evidence="3">
    <location>
        <begin position="21"/>
        <end position="123"/>
    </location>
</feature>
<dbReference type="RefSeq" id="WP_169146553.1">
    <property type="nucleotide sequence ID" value="NZ_JABBGA010000011.1"/>
</dbReference>
<reference evidence="4 5" key="1">
    <citation type="submission" date="2020-04" db="EMBL/GenBank/DDBJ databases">
        <title>Zoogloea sp. G-4-1-14 isolated from soil.</title>
        <authorList>
            <person name="Dahal R.H."/>
        </authorList>
    </citation>
    <scope>NUCLEOTIDE SEQUENCE [LARGE SCALE GENOMIC DNA]</scope>
    <source>
        <strain evidence="4 5">G-4-1-14</strain>
    </source>
</reference>
<accession>A0A848G462</accession>
<dbReference type="SUPFAM" id="SSF53933">
    <property type="entry name" value="Microbial ribonucleases"/>
    <property type="match status" value="1"/>
</dbReference>
<sequence>MSLLRLLSFLLLFAAAGAEARGFLDWGREDVPAISVDRLPPEARETLALIHQGGPFPYRRDGIRFQNREGRLPDAAPAYYREYTVPTPGSRDRGARRIVSGGNPPSVFYYSGDHYRSFRRIQE</sequence>
<keyword evidence="3" id="KW-0732">Signal</keyword>
<evidence type="ECO:0000256" key="2">
    <source>
        <dbReference type="ARBA" id="ARBA00022801"/>
    </source>
</evidence>
<dbReference type="GO" id="GO:0016787">
    <property type="term" value="F:hydrolase activity"/>
    <property type="evidence" value="ECO:0007669"/>
    <property type="project" value="UniProtKB-KW"/>
</dbReference>